<dbReference type="RefSeq" id="XP_029736577.1">
    <property type="nucleotide sequence ID" value="XM_029887085.1"/>
</dbReference>
<feature type="compositionally biased region" description="Low complexity" evidence="1">
    <location>
        <begin position="394"/>
        <end position="431"/>
    </location>
</feature>
<feature type="compositionally biased region" description="Acidic residues" evidence="1">
    <location>
        <begin position="282"/>
        <end position="293"/>
    </location>
</feature>
<dbReference type="EMBL" id="SRRM01000022">
    <property type="protein sequence ID" value="TKY84592.1"/>
    <property type="molecule type" value="Genomic_DNA"/>
</dbReference>
<dbReference type="KEGG" id="sgra:EX895_006494"/>
<name>A0A4U7KNU4_9BASI</name>
<sequence length="662" mass="67034">MNAFDGDSDLSDVSAPPTPGPAATPRAASPEQSPPPTTAAAAGAAPASPQPTNTRRASRRVVHTVSASEPDSTPVKTQPPAKKASSSTKAGPSNETPTSSRRASTRDRKQPARLRSRSPSADQQAKPSPVAKSSTAAAAAAASDAGGTASSAVDTSKAKITVKLGRKPKAAVDDAATTGDSGSSRGATPQPLTAASTPGSARKVTLKRYVGTQKKLADDLRDLADDDEDDDGVVDAAPHDAHSEDDFVPDQSAAGTKGRSASGKRDRNARGRAEGRRRAVIADDEDGNDVDEAEGSKAPQRKRAKLASDVAKGGARGKGKNARAGRRTVEYSDDDDDDEDEEMVDAASDEEDLVDAAAALDSEDDFDDDDGPTRAGKGPRKGKEGGKKTGGRASGAATAAATTSKGSAMAGSKKPGPTGSATSSTSAGSKAMSAEARMRASIDAAKDKSLKSATGTAVSSTKLNPQASAFRPSVKAGPGGASTPTGAGRPGPTPSGGAAAAAGGVKRTPSTGGSGAKPAFGKSMSGWDQLFGGLSGLSSSSPKSAPTKPGAPAAGSKPSTPASATGIRPDPRLEAATAADMQRLKQQASQSYLNTDECFDLLAHADIMLAFERSVYAEDRKLAARLRPAVWKAGAAIQGKAQQVQQQQQQQQQQAQQAQQQQ</sequence>
<evidence type="ECO:0000313" key="2">
    <source>
        <dbReference type="EMBL" id="TKY84592.1"/>
    </source>
</evidence>
<proteinExistence type="predicted"/>
<feature type="compositionally biased region" description="Low complexity" evidence="1">
    <location>
        <begin position="125"/>
        <end position="154"/>
    </location>
</feature>
<evidence type="ECO:0000313" key="3">
    <source>
        <dbReference type="Proteomes" id="UP000306050"/>
    </source>
</evidence>
<protein>
    <submittedName>
        <fullName evidence="2">Uncharacterized protein</fullName>
    </submittedName>
</protein>
<feature type="compositionally biased region" description="Low complexity" evidence="1">
    <location>
        <begin position="536"/>
        <end position="565"/>
    </location>
</feature>
<reference evidence="2 3" key="1">
    <citation type="submission" date="2019-05" db="EMBL/GenBank/DDBJ databases">
        <title>Sporisorium graminicola CBS 10092 draft sequencing and annotation.</title>
        <authorList>
            <person name="Solano-Gonzalez S."/>
            <person name="Caddick M.X."/>
            <person name="Darby A."/>
        </authorList>
    </citation>
    <scope>NUCLEOTIDE SEQUENCE [LARGE SCALE GENOMIC DNA]</scope>
    <source>
        <strain evidence="2 3">CBS 10092</strain>
    </source>
</reference>
<feature type="compositionally biased region" description="Basic residues" evidence="1">
    <location>
        <begin position="315"/>
        <end position="326"/>
    </location>
</feature>
<accession>A0A4U7KNU4</accession>
<organism evidence="2 3">
    <name type="scientific">Sporisorium graminicola</name>
    <dbReference type="NCBI Taxonomy" id="280036"/>
    <lineage>
        <taxon>Eukaryota</taxon>
        <taxon>Fungi</taxon>
        <taxon>Dikarya</taxon>
        <taxon>Basidiomycota</taxon>
        <taxon>Ustilaginomycotina</taxon>
        <taxon>Ustilaginomycetes</taxon>
        <taxon>Ustilaginales</taxon>
        <taxon>Ustilaginaceae</taxon>
        <taxon>Sporisorium</taxon>
    </lineage>
</organism>
<dbReference type="OrthoDB" id="2556338at2759"/>
<evidence type="ECO:0000256" key="1">
    <source>
        <dbReference type="SAM" id="MobiDB-lite"/>
    </source>
</evidence>
<feature type="compositionally biased region" description="Polar residues" evidence="1">
    <location>
        <begin position="84"/>
        <end position="102"/>
    </location>
</feature>
<feature type="compositionally biased region" description="Low complexity" evidence="1">
    <location>
        <begin position="495"/>
        <end position="504"/>
    </location>
</feature>
<keyword evidence="3" id="KW-1185">Reference proteome</keyword>
<feature type="compositionally biased region" description="Acidic residues" evidence="1">
    <location>
        <begin position="1"/>
        <end position="10"/>
    </location>
</feature>
<feature type="compositionally biased region" description="Basic and acidic residues" evidence="1">
    <location>
        <begin position="263"/>
        <end position="281"/>
    </location>
</feature>
<gene>
    <name evidence="2" type="ORF">EX895_006494</name>
</gene>
<feature type="compositionally biased region" description="Acidic residues" evidence="1">
    <location>
        <begin position="224"/>
        <end position="233"/>
    </location>
</feature>
<dbReference type="GeneID" id="40729389"/>
<feature type="compositionally biased region" description="Basic and acidic residues" evidence="1">
    <location>
        <begin position="436"/>
        <end position="450"/>
    </location>
</feature>
<feature type="compositionally biased region" description="Low complexity" evidence="1">
    <location>
        <begin position="641"/>
        <end position="662"/>
    </location>
</feature>
<feature type="compositionally biased region" description="Polar residues" evidence="1">
    <location>
        <begin position="65"/>
        <end position="76"/>
    </location>
</feature>
<feature type="compositionally biased region" description="Polar residues" evidence="1">
    <location>
        <begin position="451"/>
        <end position="467"/>
    </location>
</feature>
<comment type="caution">
    <text evidence="2">The sequence shown here is derived from an EMBL/GenBank/DDBJ whole genome shotgun (WGS) entry which is preliminary data.</text>
</comment>
<feature type="region of interest" description="Disordered" evidence="1">
    <location>
        <begin position="1"/>
        <end position="573"/>
    </location>
</feature>
<feature type="compositionally biased region" description="Polar residues" evidence="1">
    <location>
        <begin position="178"/>
        <end position="199"/>
    </location>
</feature>
<dbReference type="Proteomes" id="UP000306050">
    <property type="component" value="Chromosome SGRAM_9"/>
</dbReference>
<feature type="compositionally biased region" description="Acidic residues" evidence="1">
    <location>
        <begin position="331"/>
        <end position="354"/>
    </location>
</feature>
<dbReference type="AlphaFoldDB" id="A0A4U7KNU4"/>
<feature type="compositionally biased region" description="Acidic residues" evidence="1">
    <location>
        <begin position="361"/>
        <end position="370"/>
    </location>
</feature>
<feature type="compositionally biased region" description="Low complexity" evidence="1">
    <location>
        <begin position="38"/>
        <end position="52"/>
    </location>
</feature>
<feature type="region of interest" description="Disordered" evidence="1">
    <location>
        <begin position="635"/>
        <end position="662"/>
    </location>
</feature>